<name>A0A2L0UGH6_9MICC</name>
<gene>
    <name evidence="1" type="ORF">CVO76_12315</name>
</gene>
<dbReference type="PANTHER" id="PTHR43162:SF1">
    <property type="entry name" value="PRESTALK A DIFFERENTIATION PROTEIN A"/>
    <property type="match status" value="1"/>
</dbReference>
<dbReference type="SUPFAM" id="SSF51735">
    <property type="entry name" value="NAD(P)-binding Rossmann-fold domains"/>
    <property type="match status" value="1"/>
</dbReference>
<dbReference type="Proteomes" id="UP000239187">
    <property type="component" value="Chromosome"/>
</dbReference>
<evidence type="ECO:0000313" key="1">
    <source>
        <dbReference type="EMBL" id="AUZ88332.1"/>
    </source>
</evidence>
<evidence type="ECO:0000313" key="2">
    <source>
        <dbReference type="Proteomes" id="UP000239187"/>
    </source>
</evidence>
<proteinExistence type="predicted"/>
<dbReference type="RefSeq" id="WP_208739457.1">
    <property type="nucleotide sequence ID" value="NZ_CP024915.1"/>
</dbReference>
<dbReference type="InterPro" id="IPR051604">
    <property type="entry name" value="Ergot_Alk_Oxidoreductase"/>
</dbReference>
<dbReference type="EMBL" id="CP024915">
    <property type="protein sequence ID" value="AUZ88332.1"/>
    <property type="molecule type" value="Genomic_DNA"/>
</dbReference>
<protein>
    <submittedName>
        <fullName evidence="1">NmrA family transcriptional regulator</fullName>
    </submittedName>
</protein>
<dbReference type="Gene3D" id="3.40.50.720">
    <property type="entry name" value="NAD(P)-binding Rossmann-like Domain"/>
    <property type="match status" value="1"/>
</dbReference>
<reference evidence="1 2" key="1">
    <citation type="submission" date="2017-11" db="EMBL/GenBank/DDBJ databases">
        <title>Draft genome of Arthrobacter agilis strain UMCV2, a plant growth-promoting rhizobacterium and biocontrol capacity of phytopathogenic fungi.</title>
        <authorList>
            <person name="Martinez-Camara R."/>
            <person name="Santoyo G."/>
            <person name="Moreno-Hagelsieb G."/>
            <person name="Valencia-Cantero E."/>
        </authorList>
    </citation>
    <scope>NUCLEOTIDE SEQUENCE [LARGE SCALE GENOMIC DNA]</scope>
    <source>
        <strain evidence="1 2">UMCV2</strain>
    </source>
</reference>
<organism evidence="1 2">
    <name type="scientific">Arthrobacter agilis</name>
    <dbReference type="NCBI Taxonomy" id="37921"/>
    <lineage>
        <taxon>Bacteria</taxon>
        <taxon>Bacillati</taxon>
        <taxon>Actinomycetota</taxon>
        <taxon>Actinomycetes</taxon>
        <taxon>Micrococcales</taxon>
        <taxon>Micrococcaceae</taxon>
        <taxon>Arthrobacter</taxon>
    </lineage>
</organism>
<accession>A0A2L0UGH6</accession>
<dbReference type="PANTHER" id="PTHR43162">
    <property type="match status" value="1"/>
</dbReference>
<dbReference type="AlphaFoldDB" id="A0A2L0UGH6"/>
<sequence>MTTLILGGAGRSGSRIIDRLVTAGLPVRSASRRTGFDWDDRSTWEVSLRGASAAYVCFTPDLAFPGVPEKMKALGELAAKEGLERLVLLSGRGEEGARMSEEALRKGGVPTTVLRCSWFQQNFSEHFLTGPVRRGHLRLPAPDVPEAFVDLEDVADAAVVALTRTPPEDATYELSGPELLTFAQAAAILGNACGRPVTFEAVDVATFVDDLAADDVPTAEAEPLAYLFTDILDGRNASLADGVEQLLGRPPTSLASYARRTADSGVWS</sequence>
<dbReference type="Gene3D" id="3.90.25.10">
    <property type="entry name" value="UDP-galactose 4-epimerase, domain 1"/>
    <property type="match status" value="1"/>
</dbReference>
<dbReference type="InterPro" id="IPR036291">
    <property type="entry name" value="NAD(P)-bd_dom_sf"/>
</dbReference>